<evidence type="ECO:0000313" key="2">
    <source>
        <dbReference type="EMBL" id="CAA9220942.1"/>
    </source>
</evidence>
<dbReference type="AlphaFoldDB" id="A0A6J4HDV9"/>
<feature type="region of interest" description="Disordered" evidence="1">
    <location>
        <begin position="1"/>
        <end position="176"/>
    </location>
</feature>
<reference evidence="2" key="1">
    <citation type="submission" date="2020-02" db="EMBL/GenBank/DDBJ databases">
        <authorList>
            <person name="Meier V. D."/>
        </authorList>
    </citation>
    <scope>NUCLEOTIDE SEQUENCE</scope>
    <source>
        <strain evidence="2">AVDCRST_MAG27</strain>
    </source>
</reference>
<gene>
    <name evidence="2" type="ORF">AVDCRST_MAG27-288</name>
</gene>
<feature type="compositionally biased region" description="Basic and acidic residues" evidence="1">
    <location>
        <begin position="116"/>
        <end position="126"/>
    </location>
</feature>
<name>A0A6J4HDV9_9PROT</name>
<sequence>GAGAGRRCQRLRRAAARGPAVPARGLRPPARPFRGGRRGGAGRAAHAPPPPSYLRSDAVAAGLARHDRRPPRGGPAAPPRPPRGARNIVGAAGRNPGRALGRRVGPRGRGTPRGEAAARRGDRTSDEPAPGVDADQAAGAVSGGGERPFRPLGGRVESGDPPGGPYAARPAGHGWM</sequence>
<proteinExistence type="predicted"/>
<accession>A0A6J4HDV9</accession>
<feature type="non-terminal residue" evidence="2">
    <location>
        <position position="1"/>
    </location>
</feature>
<feature type="compositionally biased region" description="Low complexity" evidence="1">
    <location>
        <begin position="165"/>
        <end position="176"/>
    </location>
</feature>
<protein>
    <submittedName>
        <fullName evidence="2">Uncharacterized protein</fullName>
    </submittedName>
</protein>
<dbReference type="EMBL" id="CADCTD010000011">
    <property type="protein sequence ID" value="CAA9220942.1"/>
    <property type="molecule type" value="Genomic_DNA"/>
</dbReference>
<feature type="compositionally biased region" description="Pro residues" evidence="1">
    <location>
        <begin position="72"/>
        <end position="82"/>
    </location>
</feature>
<organism evidence="2">
    <name type="scientific">uncultured Craurococcus sp</name>
    <dbReference type="NCBI Taxonomy" id="1135998"/>
    <lineage>
        <taxon>Bacteria</taxon>
        <taxon>Pseudomonadati</taxon>
        <taxon>Pseudomonadota</taxon>
        <taxon>Alphaproteobacteria</taxon>
        <taxon>Acetobacterales</taxon>
        <taxon>Acetobacteraceae</taxon>
        <taxon>Craurococcus</taxon>
        <taxon>environmental samples</taxon>
    </lineage>
</organism>
<evidence type="ECO:0000256" key="1">
    <source>
        <dbReference type="SAM" id="MobiDB-lite"/>
    </source>
</evidence>
<feature type="compositionally biased region" description="Low complexity" evidence="1">
    <location>
        <begin position="16"/>
        <end position="28"/>
    </location>
</feature>
<feature type="non-terminal residue" evidence="2">
    <location>
        <position position="176"/>
    </location>
</feature>